<comment type="pathway">
    <text evidence="1 9">Cofactor biosynthesis; thiamine diphosphate biosynthesis; thiamine phosphate from 4-amino-2-methyl-5-diphosphomethylpyrimidine and 4-methyl-5-(2-phosphoethyl)-thiazole: step 1/1.</text>
</comment>
<evidence type="ECO:0000313" key="11">
    <source>
        <dbReference type="EMBL" id="MDT0634269.1"/>
    </source>
</evidence>
<accession>A0ABU3BY90</accession>
<comment type="function">
    <text evidence="9">Condenses 4-methyl-5-(beta-hydroxyethyl)thiazole monophosphate (THZ-P) and 2-methyl-4-amino-5-hydroxymethyl pyrimidine pyrophosphate (HMP-PP) to form thiamine monophosphate (TMP).</text>
</comment>
<evidence type="ECO:0000256" key="4">
    <source>
        <dbReference type="ARBA" id="ARBA00022842"/>
    </source>
</evidence>
<comment type="catalytic activity">
    <reaction evidence="8 9">
        <text>2-[(2R,5Z)-2-carboxy-4-methylthiazol-5(2H)-ylidene]ethyl phosphate + 4-amino-2-methyl-5-(diphosphooxymethyl)pyrimidine + 2 H(+) = thiamine phosphate + CO2 + diphosphate</text>
        <dbReference type="Rhea" id="RHEA:47844"/>
        <dbReference type="ChEBI" id="CHEBI:15378"/>
        <dbReference type="ChEBI" id="CHEBI:16526"/>
        <dbReference type="ChEBI" id="CHEBI:33019"/>
        <dbReference type="ChEBI" id="CHEBI:37575"/>
        <dbReference type="ChEBI" id="CHEBI:57841"/>
        <dbReference type="ChEBI" id="CHEBI:62899"/>
        <dbReference type="EC" id="2.5.1.3"/>
    </reaction>
</comment>
<dbReference type="InterPro" id="IPR034291">
    <property type="entry name" value="TMP_synthase"/>
</dbReference>
<dbReference type="PANTHER" id="PTHR20857">
    <property type="entry name" value="THIAMINE-PHOSPHATE PYROPHOSPHORYLASE"/>
    <property type="match status" value="1"/>
</dbReference>
<feature type="binding site" evidence="9">
    <location>
        <position position="163"/>
    </location>
    <ligand>
        <name>2-[(2R,5Z)-2-carboxy-4-methylthiazol-5(2H)-ylidene]ethyl phosphate</name>
        <dbReference type="ChEBI" id="CHEBI:62899"/>
    </ligand>
</feature>
<evidence type="ECO:0000256" key="3">
    <source>
        <dbReference type="ARBA" id="ARBA00022723"/>
    </source>
</evidence>
<evidence type="ECO:0000313" key="12">
    <source>
        <dbReference type="Proteomes" id="UP001251857"/>
    </source>
</evidence>
<comment type="caution">
    <text evidence="11">The sequence shown here is derived from an EMBL/GenBank/DDBJ whole genome shotgun (WGS) entry which is preliminary data.</text>
</comment>
<dbReference type="InterPro" id="IPR022998">
    <property type="entry name" value="ThiamineP_synth_TenI"/>
</dbReference>
<dbReference type="EC" id="2.5.1.3" evidence="9"/>
<dbReference type="SUPFAM" id="SSF51391">
    <property type="entry name" value="Thiamin phosphate synthase"/>
    <property type="match status" value="1"/>
</dbReference>
<evidence type="ECO:0000256" key="7">
    <source>
        <dbReference type="ARBA" id="ARBA00047851"/>
    </source>
</evidence>
<dbReference type="RefSeq" id="WP_311652028.1">
    <property type="nucleotide sequence ID" value="NZ_JAVRIB010000004.1"/>
</dbReference>
<feature type="binding site" evidence="9">
    <location>
        <begin position="39"/>
        <end position="43"/>
    </location>
    <ligand>
        <name>4-amino-2-methyl-5-(diphosphooxymethyl)pyrimidine</name>
        <dbReference type="ChEBI" id="CHEBI:57841"/>
    </ligand>
</feature>
<name>A0ABU3BY90_9GAMM</name>
<organism evidence="11 12">
    <name type="scientific">Spectribacter hydrogenoxidans</name>
    <dbReference type="NCBI Taxonomy" id="3075608"/>
    <lineage>
        <taxon>Bacteria</taxon>
        <taxon>Pseudomonadati</taxon>
        <taxon>Pseudomonadota</taxon>
        <taxon>Gammaproteobacteria</taxon>
        <taxon>Salinisphaerales</taxon>
        <taxon>Salinisphaeraceae</taxon>
        <taxon>Spectribacter</taxon>
    </lineage>
</organism>
<proteinExistence type="inferred from homology"/>
<dbReference type="InterPro" id="IPR036206">
    <property type="entry name" value="ThiamineP_synth_sf"/>
</dbReference>
<feature type="binding site" evidence="9">
    <location>
        <position position="69"/>
    </location>
    <ligand>
        <name>4-amino-2-methyl-5-(diphosphooxymethyl)pyrimidine</name>
        <dbReference type="ChEBI" id="CHEBI:57841"/>
    </ligand>
</feature>
<sequence>MTALASGGVYALLDLDTIAPDRALCLARDVITAGVGVLQLRDKHRRTDAVWRAKLGESCQTHRVPLLINDDLNAAQRADGIHLGLGDTPIADARRALGPDALIGATCHASLDHAVRAADQGADYLSFGRFFVSHTKPHAPPADPAVLTRARARFAQPIVAIGGINPDNGGELVAAGAQWLCVGHGLFASADPAATVRQLRALFPTD</sequence>
<comment type="similarity">
    <text evidence="9">Belongs to the thiamine-phosphate synthase family.</text>
</comment>
<evidence type="ECO:0000256" key="5">
    <source>
        <dbReference type="ARBA" id="ARBA00022977"/>
    </source>
</evidence>
<keyword evidence="4 9" id="KW-0460">Magnesium</keyword>
<dbReference type="InterPro" id="IPR013785">
    <property type="entry name" value="Aldolase_TIM"/>
</dbReference>
<dbReference type="HAMAP" id="MF_00097">
    <property type="entry name" value="TMP_synthase"/>
    <property type="match status" value="1"/>
</dbReference>
<gene>
    <name evidence="9" type="primary">thiE</name>
    <name evidence="11" type="ORF">RM532_04800</name>
</gene>
<feature type="binding site" evidence="9">
    <location>
        <begin position="133"/>
        <end position="135"/>
    </location>
    <ligand>
        <name>2-[(2R,5Z)-2-carboxy-4-methylthiazol-5(2H)-ylidene]ethyl phosphate</name>
        <dbReference type="ChEBI" id="CHEBI:62899"/>
    </ligand>
</feature>
<evidence type="ECO:0000259" key="10">
    <source>
        <dbReference type="Pfam" id="PF02581"/>
    </source>
</evidence>
<dbReference type="EMBL" id="JAVRIB010000004">
    <property type="protein sequence ID" value="MDT0634269.1"/>
    <property type="molecule type" value="Genomic_DNA"/>
</dbReference>
<comment type="catalytic activity">
    <reaction evidence="6 9">
        <text>4-methyl-5-(2-phosphooxyethyl)-thiazole + 4-amino-2-methyl-5-(diphosphooxymethyl)pyrimidine + H(+) = thiamine phosphate + diphosphate</text>
        <dbReference type="Rhea" id="RHEA:22328"/>
        <dbReference type="ChEBI" id="CHEBI:15378"/>
        <dbReference type="ChEBI" id="CHEBI:33019"/>
        <dbReference type="ChEBI" id="CHEBI:37575"/>
        <dbReference type="ChEBI" id="CHEBI:57841"/>
        <dbReference type="ChEBI" id="CHEBI:58296"/>
        <dbReference type="EC" id="2.5.1.3"/>
    </reaction>
</comment>
<feature type="binding site" evidence="9">
    <location>
        <position position="106"/>
    </location>
    <ligand>
        <name>4-amino-2-methyl-5-(diphosphooxymethyl)pyrimidine</name>
        <dbReference type="ChEBI" id="CHEBI:57841"/>
    </ligand>
</feature>
<comment type="caution">
    <text evidence="9">Lacks conserved residue(s) required for the propagation of feature annotation.</text>
</comment>
<evidence type="ECO:0000256" key="1">
    <source>
        <dbReference type="ARBA" id="ARBA00005165"/>
    </source>
</evidence>
<feature type="domain" description="Thiamine phosphate synthase/TenI" evidence="10">
    <location>
        <begin position="21"/>
        <end position="184"/>
    </location>
</feature>
<feature type="binding site" evidence="9">
    <location>
        <position position="136"/>
    </location>
    <ligand>
        <name>4-amino-2-methyl-5-(diphosphooxymethyl)pyrimidine</name>
        <dbReference type="ChEBI" id="CHEBI:57841"/>
    </ligand>
</feature>
<comment type="cofactor">
    <cofactor evidence="9">
        <name>Mg(2+)</name>
        <dbReference type="ChEBI" id="CHEBI:18420"/>
    </cofactor>
    <text evidence="9">Binds 1 Mg(2+) ion per subunit.</text>
</comment>
<evidence type="ECO:0000256" key="6">
    <source>
        <dbReference type="ARBA" id="ARBA00047334"/>
    </source>
</evidence>
<dbReference type="Gene3D" id="3.20.20.70">
    <property type="entry name" value="Aldolase class I"/>
    <property type="match status" value="1"/>
</dbReference>
<keyword evidence="2 9" id="KW-0808">Transferase</keyword>
<comment type="catalytic activity">
    <reaction evidence="7 9">
        <text>2-(2-carboxy-4-methylthiazol-5-yl)ethyl phosphate + 4-amino-2-methyl-5-(diphosphooxymethyl)pyrimidine + 2 H(+) = thiamine phosphate + CO2 + diphosphate</text>
        <dbReference type="Rhea" id="RHEA:47848"/>
        <dbReference type="ChEBI" id="CHEBI:15378"/>
        <dbReference type="ChEBI" id="CHEBI:16526"/>
        <dbReference type="ChEBI" id="CHEBI:33019"/>
        <dbReference type="ChEBI" id="CHEBI:37575"/>
        <dbReference type="ChEBI" id="CHEBI:57841"/>
        <dbReference type="ChEBI" id="CHEBI:62890"/>
        <dbReference type="EC" id="2.5.1.3"/>
    </reaction>
</comment>
<feature type="binding site" evidence="9">
    <location>
        <position position="70"/>
    </location>
    <ligand>
        <name>Mg(2+)</name>
        <dbReference type="ChEBI" id="CHEBI:18420"/>
    </ligand>
</feature>
<keyword evidence="12" id="KW-1185">Reference proteome</keyword>
<dbReference type="Proteomes" id="UP001251857">
    <property type="component" value="Unassembled WGS sequence"/>
</dbReference>
<feature type="binding site" evidence="9">
    <location>
        <position position="87"/>
    </location>
    <ligand>
        <name>Mg(2+)</name>
        <dbReference type="ChEBI" id="CHEBI:18420"/>
    </ligand>
</feature>
<protein>
    <recommendedName>
        <fullName evidence="9">Thiamine-phosphate synthase</fullName>
        <shortName evidence="9">TP synthase</shortName>
        <shortName evidence="9">TPS</shortName>
        <ecNumber evidence="9">2.5.1.3</ecNumber>
    </recommendedName>
    <alternativeName>
        <fullName evidence="9">Thiamine-phosphate pyrophosphorylase</fullName>
        <shortName evidence="9">TMP pyrophosphorylase</shortName>
        <shortName evidence="9">TMP-PPase</shortName>
    </alternativeName>
</protein>
<dbReference type="Pfam" id="PF02581">
    <property type="entry name" value="TMP-TENI"/>
    <property type="match status" value="1"/>
</dbReference>
<keyword evidence="3 9" id="KW-0479">Metal-binding</keyword>
<dbReference type="PANTHER" id="PTHR20857:SF15">
    <property type="entry name" value="THIAMINE-PHOSPHATE SYNTHASE"/>
    <property type="match status" value="1"/>
</dbReference>
<reference evidence="11 12" key="1">
    <citation type="submission" date="2023-09" db="EMBL/GenBank/DDBJ databases">
        <authorList>
            <person name="Rey-Velasco X."/>
        </authorList>
    </citation>
    <scope>NUCLEOTIDE SEQUENCE [LARGE SCALE GENOMIC DNA]</scope>
    <source>
        <strain evidence="11 12">W335</strain>
    </source>
</reference>
<dbReference type="CDD" id="cd00564">
    <property type="entry name" value="TMP_TenI"/>
    <property type="match status" value="1"/>
</dbReference>
<keyword evidence="5 9" id="KW-0784">Thiamine biosynthesis</keyword>
<evidence type="ECO:0000256" key="8">
    <source>
        <dbReference type="ARBA" id="ARBA00047883"/>
    </source>
</evidence>
<evidence type="ECO:0000256" key="9">
    <source>
        <dbReference type="HAMAP-Rule" id="MF_00097"/>
    </source>
</evidence>
<evidence type="ECO:0000256" key="2">
    <source>
        <dbReference type="ARBA" id="ARBA00022679"/>
    </source>
</evidence>